<dbReference type="SUPFAM" id="SSF53697">
    <property type="entry name" value="SIS domain"/>
    <property type="match status" value="1"/>
</dbReference>
<evidence type="ECO:0000313" key="9">
    <source>
        <dbReference type="EMBL" id="KAF4328081.1"/>
    </source>
</evidence>
<name>A0A2I0BQN2_PLAFO</name>
<evidence type="ECO:0000256" key="6">
    <source>
        <dbReference type="ARBA" id="ARBA00022962"/>
    </source>
</evidence>
<dbReference type="AlphaFoldDB" id="A0A2I0BQN2"/>
<evidence type="ECO:0000313" key="11">
    <source>
        <dbReference type="Proteomes" id="UP000232684"/>
    </source>
</evidence>
<dbReference type="SUPFAM" id="SSF56235">
    <property type="entry name" value="N-terminal nucleophile aminohydrolases (Ntn hydrolases)"/>
    <property type="match status" value="1"/>
</dbReference>
<dbReference type="PROSITE" id="PS51464">
    <property type="entry name" value="SIS"/>
    <property type="match status" value="2"/>
</dbReference>
<evidence type="ECO:0000313" key="10">
    <source>
        <dbReference type="EMBL" id="PKC43371.1"/>
    </source>
</evidence>
<dbReference type="InterPro" id="IPR001347">
    <property type="entry name" value="SIS_dom"/>
</dbReference>
<dbReference type="InterPro" id="IPR035490">
    <property type="entry name" value="GlmS/FrlB_SIS"/>
</dbReference>
<evidence type="ECO:0000259" key="7">
    <source>
        <dbReference type="PROSITE" id="PS51278"/>
    </source>
</evidence>
<evidence type="ECO:0000259" key="8">
    <source>
        <dbReference type="PROSITE" id="PS51464"/>
    </source>
</evidence>
<dbReference type="GO" id="GO:0006047">
    <property type="term" value="P:UDP-N-acetylglucosamine metabolic process"/>
    <property type="evidence" value="ECO:0007669"/>
    <property type="project" value="TreeGrafter"/>
</dbReference>
<reference evidence="9 12" key="2">
    <citation type="submission" date="2018-05" db="EMBL/GenBank/DDBJ databases">
        <title>Genome assembly of Plasmodium falciparum NF54 DiCre.</title>
        <authorList>
            <person name="Baumgarten S."/>
            <person name="Treeck M."/>
            <person name="Scherf A."/>
        </authorList>
    </citation>
    <scope>NUCLEOTIDE SEQUENCE [LARGE SCALE GENOMIC DNA]</scope>
    <source>
        <strain evidence="9">NF54</strain>
    </source>
</reference>
<dbReference type="InterPro" id="IPR047084">
    <property type="entry name" value="GFAT_N"/>
</dbReference>
<organism evidence="10 11">
    <name type="scientific">Plasmodium falciparum (isolate NF54)</name>
    <dbReference type="NCBI Taxonomy" id="5843"/>
    <lineage>
        <taxon>Eukaryota</taxon>
        <taxon>Sar</taxon>
        <taxon>Alveolata</taxon>
        <taxon>Apicomplexa</taxon>
        <taxon>Aconoidasida</taxon>
        <taxon>Haemosporida</taxon>
        <taxon>Plasmodiidae</taxon>
        <taxon>Plasmodium</taxon>
        <taxon>Plasmodium (Laverania)</taxon>
    </lineage>
</organism>
<dbReference type="GO" id="GO:0006487">
    <property type="term" value="P:protein N-linked glycosylation"/>
    <property type="evidence" value="ECO:0007669"/>
    <property type="project" value="TreeGrafter"/>
</dbReference>
<feature type="domain" description="SIS" evidence="8">
    <location>
        <begin position="504"/>
        <end position="643"/>
    </location>
</feature>
<dbReference type="PANTHER" id="PTHR10937">
    <property type="entry name" value="GLUCOSAMINE--FRUCTOSE-6-PHOSPHATE AMINOTRANSFERASE, ISOMERIZING"/>
    <property type="match status" value="1"/>
</dbReference>
<comment type="caution">
    <text evidence="10">The sequence shown here is derived from an EMBL/GenBank/DDBJ whole genome shotgun (WGS) entry which is preliminary data.</text>
</comment>
<dbReference type="NCBIfam" id="NF001484">
    <property type="entry name" value="PRK00331.1"/>
    <property type="match status" value="1"/>
</dbReference>
<dbReference type="FunFam" id="3.40.50.10490:FF:000036">
    <property type="entry name" value="Glutamine-fructose-6-phosphate transaminase (Isomerizing), variant"/>
    <property type="match status" value="1"/>
</dbReference>
<dbReference type="Gene3D" id="3.40.50.10490">
    <property type="entry name" value="Glucose-6-phosphate isomerase like protein, domain 1"/>
    <property type="match status" value="2"/>
</dbReference>
<keyword evidence="5" id="KW-0677">Repeat</keyword>
<gene>
    <name evidence="10" type="ORF">CK202_4584</name>
    <name evidence="9" type="ORF">CYL21_3820</name>
</gene>
<keyword evidence="3 10" id="KW-0032">Aminotransferase</keyword>
<dbReference type="GO" id="GO:0006002">
    <property type="term" value="P:fructose 6-phosphate metabolic process"/>
    <property type="evidence" value="ECO:0007669"/>
    <property type="project" value="TreeGrafter"/>
</dbReference>
<dbReference type="NCBIfam" id="TIGR01135">
    <property type="entry name" value="glmS"/>
    <property type="match status" value="1"/>
</dbReference>
<dbReference type="InterPro" id="IPR035466">
    <property type="entry name" value="GlmS/AgaS_SIS"/>
</dbReference>
<dbReference type="Proteomes" id="UP000754359">
    <property type="component" value="Unassembled WGS sequence"/>
</dbReference>
<evidence type="ECO:0000256" key="5">
    <source>
        <dbReference type="ARBA" id="ARBA00022737"/>
    </source>
</evidence>
<dbReference type="FunFam" id="3.60.20.10:FF:000067">
    <property type="entry name" value="Glutamine-fructose-6-phosphate transaminase (Isomerizing)"/>
    <property type="match status" value="1"/>
</dbReference>
<dbReference type="GO" id="GO:0097367">
    <property type="term" value="F:carbohydrate derivative binding"/>
    <property type="evidence" value="ECO:0007669"/>
    <property type="project" value="InterPro"/>
</dbReference>
<sequence length="829" mass="93659">MNFKFKTVIHNLKSKFKHEFVSDKKQLYFCNIMKNKYNVYENIGFLNYGCSIKKYLFYNRKEDQDEEFKGSFKNGTMNGLKIWKYNNISSQKDTYNNISSQKDTYNNISSHKNTYNNISSHKNTYNNVSSHKNTYNNISSHKDTYNKYYYALFNNNIFNQKKLYIFFMAICLALNKFLNTQEENNENNNSLKKKKKKKIMNSHFFGLSNETASCCGIMAYMGNRDASKILIDGIEILQNRGYDSCGMSTISNKNVLKTTKYASNTTCDAIEKLKSNYLNSHKNDHIGIAHTRWATHGCKTDENAHPHVDYGERISIVHNGIIENYREIKTFLLKNNIPFKSNTDTEVVANLIGYFLDKKQSFQDAVLSAITQLEGTWSFCIIHKNHPDEMILASNGSPLHIGFKDDEIFIASEHTALFMFTNEYISLKNGEILSISKDKINDLKLLKKVENIPEIAIQKTPHPYPHWTIKEIHEQSATLSKSLNNGGRFSSGDHLVKLGGLDPYIQDLNKIENLVLVGCGTSYYAALFAKYLMNYLNCFNTVQVMDPIDFNISVIPKEKEGVIFISQSGETRDVIKACKLAEDLNVRKLSVVNSVGSTIANMTGRGVYLNAGREVGVASTKCFTSEVSVLTLIALWFFQHKKNNQSSNKATSLINSLHRLPLYTGVTIKSCENTCKTLSEKFKNTKSMLIIGNGLSYPIAQEGALKIKELAYIHCEGFTGASLKHGPYALLGGEDNIPVIMLLFNDNTKNAMINTGEQIKSRGAHIVCLTDDENLVKHFADDIILIPNNGILTPLLAVIPLQMLAYYTSVNKGINPDKPRCLAKTVTVS</sequence>
<dbReference type="CDD" id="cd05008">
    <property type="entry name" value="SIS_GlmS_GlmD_1"/>
    <property type="match status" value="1"/>
</dbReference>
<dbReference type="InterPro" id="IPR029055">
    <property type="entry name" value="Ntn_hydrolases_N"/>
</dbReference>
<reference evidence="10 11" key="1">
    <citation type="submission" date="2017-11" db="EMBL/GenBank/DDBJ databases">
        <title>Plasmodium falciparum NF54 genome assembly.</title>
        <authorList>
            <person name="Bryant J.M."/>
            <person name="Baumgarten S."/>
            <person name="Scheidig-Benatar C."/>
            <person name="Scherf A."/>
        </authorList>
    </citation>
    <scope>NUCLEOTIDE SEQUENCE [LARGE SCALE GENOMIC DNA]</scope>
    <source>
        <strain evidence="10">NF54</strain>
    </source>
</reference>
<evidence type="ECO:0000256" key="2">
    <source>
        <dbReference type="ARBA" id="ARBA00012916"/>
    </source>
</evidence>
<dbReference type="Proteomes" id="UP000232684">
    <property type="component" value="Unassembled WGS sequence"/>
</dbReference>
<comment type="catalytic activity">
    <reaction evidence="1">
        <text>D-fructose 6-phosphate + L-glutamine = D-glucosamine 6-phosphate + L-glutamate</text>
        <dbReference type="Rhea" id="RHEA:13237"/>
        <dbReference type="ChEBI" id="CHEBI:29985"/>
        <dbReference type="ChEBI" id="CHEBI:58359"/>
        <dbReference type="ChEBI" id="CHEBI:58725"/>
        <dbReference type="ChEBI" id="CHEBI:61527"/>
        <dbReference type="EC" id="2.6.1.16"/>
    </reaction>
</comment>
<dbReference type="CDD" id="cd05009">
    <property type="entry name" value="SIS_GlmS_GlmD_2"/>
    <property type="match status" value="1"/>
</dbReference>
<dbReference type="EMBL" id="QFXU01000017">
    <property type="protein sequence ID" value="KAF4328081.1"/>
    <property type="molecule type" value="Genomic_DNA"/>
</dbReference>
<accession>A0A2I0BQN2</accession>
<protein>
    <recommendedName>
        <fullName evidence="2">glutamine--fructose-6-phosphate transaminase (isomerizing)</fullName>
        <ecNumber evidence="2">2.6.1.16</ecNumber>
    </recommendedName>
</protein>
<feature type="domain" description="Glutamine amidotransferase type-2" evidence="7">
    <location>
        <begin position="215"/>
        <end position="438"/>
    </location>
</feature>
<dbReference type="CDD" id="cd00714">
    <property type="entry name" value="GFAT"/>
    <property type="match status" value="1"/>
</dbReference>
<evidence type="ECO:0000256" key="4">
    <source>
        <dbReference type="ARBA" id="ARBA00022679"/>
    </source>
</evidence>
<keyword evidence="4 10" id="KW-0808">Transferase</keyword>
<evidence type="ECO:0000256" key="3">
    <source>
        <dbReference type="ARBA" id="ARBA00022576"/>
    </source>
</evidence>
<dbReference type="EMBL" id="NYMT01000016">
    <property type="protein sequence ID" value="PKC43371.1"/>
    <property type="molecule type" value="Genomic_DNA"/>
</dbReference>
<evidence type="ECO:0000313" key="12">
    <source>
        <dbReference type="Proteomes" id="UP000754359"/>
    </source>
</evidence>
<dbReference type="GO" id="GO:0004360">
    <property type="term" value="F:glutamine-fructose-6-phosphate transaminase (isomerizing) activity"/>
    <property type="evidence" value="ECO:0007669"/>
    <property type="project" value="UniProtKB-EC"/>
</dbReference>
<dbReference type="Pfam" id="PF01380">
    <property type="entry name" value="SIS"/>
    <property type="match status" value="2"/>
</dbReference>
<dbReference type="InterPro" id="IPR017932">
    <property type="entry name" value="GATase_2_dom"/>
</dbReference>
<dbReference type="SMR" id="A0A2I0BQN2"/>
<dbReference type="EC" id="2.6.1.16" evidence="2"/>
<dbReference type="InterPro" id="IPR005855">
    <property type="entry name" value="GFAT"/>
</dbReference>
<feature type="domain" description="SIS" evidence="8">
    <location>
        <begin position="678"/>
        <end position="819"/>
    </location>
</feature>
<dbReference type="Gene3D" id="3.60.20.10">
    <property type="entry name" value="Glutamine Phosphoribosylpyrophosphate, subunit 1, domain 1"/>
    <property type="match status" value="1"/>
</dbReference>
<proteinExistence type="predicted"/>
<keyword evidence="6" id="KW-0315">Glutamine amidotransferase</keyword>
<dbReference type="PANTHER" id="PTHR10937:SF0">
    <property type="entry name" value="GLUTAMINE--FRUCTOSE-6-PHOSPHATE TRANSAMINASE (ISOMERIZING)"/>
    <property type="match status" value="1"/>
</dbReference>
<evidence type="ECO:0000256" key="1">
    <source>
        <dbReference type="ARBA" id="ARBA00001031"/>
    </source>
</evidence>
<dbReference type="InterPro" id="IPR046348">
    <property type="entry name" value="SIS_dom_sf"/>
</dbReference>
<dbReference type="Pfam" id="PF13522">
    <property type="entry name" value="GATase_6"/>
    <property type="match status" value="1"/>
</dbReference>
<dbReference type="PROSITE" id="PS51278">
    <property type="entry name" value="GATASE_TYPE_2"/>
    <property type="match status" value="1"/>
</dbReference>